<evidence type="ECO:0000313" key="1">
    <source>
        <dbReference type="EMBL" id="RVW86307.1"/>
    </source>
</evidence>
<reference evidence="1 2" key="1">
    <citation type="journal article" date="2018" name="PLoS Genet.">
        <title>Population sequencing reveals clonal diversity and ancestral inbreeding in the grapevine cultivar Chardonnay.</title>
        <authorList>
            <person name="Roach M.J."/>
            <person name="Johnson D.L."/>
            <person name="Bohlmann J."/>
            <person name="van Vuuren H.J."/>
            <person name="Jones S.J."/>
            <person name="Pretorius I.S."/>
            <person name="Schmidt S.A."/>
            <person name="Borneman A.R."/>
        </authorList>
    </citation>
    <scope>NUCLEOTIDE SEQUENCE [LARGE SCALE GENOMIC DNA]</scope>
    <source>
        <strain evidence="2">cv. Chardonnay</strain>
        <tissue evidence="1">Leaf</tissue>
    </source>
</reference>
<organism evidence="1 2">
    <name type="scientific">Vitis vinifera</name>
    <name type="common">Grape</name>
    <dbReference type="NCBI Taxonomy" id="29760"/>
    <lineage>
        <taxon>Eukaryota</taxon>
        <taxon>Viridiplantae</taxon>
        <taxon>Streptophyta</taxon>
        <taxon>Embryophyta</taxon>
        <taxon>Tracheophyta</taxon>
        <taxon>Spermatophyta</taxon>
        <taxon>Magnoliopsida</taxon>
        <taxon>eudicotyledons</taxon>
        <taxon>Gunneridae</taxon>
        <taxon>Pentapetalae</taxon>
        <taxon>rosids</taxon>
        <taxon>Vitales</taxon>
        <taxon>Vitaceae</taxon>
        <taxon>Viteae</taxon>
        <taxon>Vitis</taxon>
    </lineage>
</organism>
<dbReference type="EMBL" id="QGNW01000195">
    <property type="protein sequence ID" value="RVW86307.1"/>
    <property type="molecule type" value="Genomic_DNA"/>
</dbReference>
<proteinExistence type="predicted"/>
<evidence type="ECO:0000313" key="2">
    <source>
        <dbReference type="Proteomes" id="UP000288805"/>
    </source>
</evidence>
<sequence length="136" mass="15262">MLSRITLQDLSTYSYVPFNKVVFITTLSLNANLLLLSTVRNEFVAKTFFLFGVSYYVAEEMYVLSASNRRVSVQLVGKEQIEDKLSRFEELTAASLSYLGVSSIGAPFEICSVVPSRSKGARFDWQSAFRMEMGGQ</sequence>
<protein>
    <submittedName>
        <fullName evidence="1">Tubulin-folding cofactor E</fullName>
    </submittedName>
</protein>
<comment type="caution">
    <text evidence="1">The sequence shown here is derived from an EMBL/GenBank/DDBJ whole genome shotgun (WGS) entry which is preliminary data.</text>
</comment>
<gene>
    <name evidence="1" type="primary">TFCE_2</name>
    <name evidence="1" type="ORF">CK203_043251</name>
</gene>
<name>A0A438HPD1_VITVI</name>
<accession>A0A438HPD1</accession>
<dbReference type="Proteomes" id="UP000288805">
    <property type="component" value="Unassembled WGS sequence"/>
</dbReference>
<dbReference type="AlphaFoldDB" id="A0A438HPD1"/>